<sequence length="383" mass="41115">MQTARQTETTRAARVRVWDLFIRVFHWCLVACVTVAAATGFLLGPRWTPLHLIAGLLALALVGARILWGLCGPTHARFASFVRGPGPVLAHLRAVLKNTHERRYLGHNPLGALMVVTLILAILALGWTGLEVWGGMLKAGPLAFDTSFDTGLFYRHVHQAIAIAVLVLIALHLGGVILESRREKESLVSAMIDGEKPARPNDVALPERRARPRPALILGAALAVLAGSAGFGFSSLPVPNLPVTPAHFDPAYASECSDCHEAYNPTLLPAASWKQLMATLGDHFGEDASLDPATTQQISTWLQAHAAESADTLAAHVLRRVSAEHPDQITATRFWKWMHGGIPEETFKSAAVGARGHCSACHADAAAGLFRPASISVPEEAEN</sequence>
<organism evidence="8 9">
    <name type="scientific">Acidimangrovimonas pyrenivorans</name>
    <dbReference type="NCBI Taxonomy" id="2030798"/>
    <lineage>
        <taxon>Bacteria</taxon>
        <taxon>Pseudomonadati</taxon>
        <taxon>Pseudomonadota</taxon>
        <taxon>Alphaproteobacteria</taxon>
        <taxon>Rhodobacterales</taxon>
        <taxon>Paracoccaceae</taxon>
        <taxon>Acidimangrovimonas</taxon>
    </lineage>
</organism>
<proteinExistence type="predicted"/>
<comment type="caution">
    <text evidence="8">The sequence shown here is derived from an EMBL/GenBank/DDBJ whole genome shotgun (WGS) entry which is preliminary data.</text>
</comment>
<keyword evidence="3 6" id="KW-0812">Transmembrane</keyword>
<dbReference type="InterPro" id="IPR018588">
    <property type="entry name" value="Dihaem_cytochrome-c"/>
</dbReference>
<feature type="transmembrane region" description="Helical" evidence="6">
    <location>
        <begin position="157"/>
        <end position="178"/>
    </location>
</feature>
<reference evidence="9" key="1">
    <citation type="journal article" date="2019" name="Int. J. Syst. Evol. Microbiol.">
        <title>The Global Catalogue of Microorganisms (GCM) 10K type strain sequencing project: providing services to taxonomists for standard genome sequencing and annotation.</title>
        <authorList>
            <consortium name="The Broad Institute Genomics Platform"/>
            <consortium name="The Broad Institute Genome Sequencing Center for Infectious Disease"/>
            <person name="Wu L."/>
            <person name="Ma J."/>
        </authorList>
    </citation>
    <scope>NUCLEOTIDE SEQUENCE [LARGE SCALE GENOMIC DNA]</scope>
    <source>
        <strain evidence="9">KCTC 62192</strain>
    </source>
</reference>
<evidence type="ECO:0000256" key="6">
    <source>
        <dbReference type="SAM" id="Phobius"/>
    </source>
</evidence>
<evidence type="ECO:0000256" key="1">
    <source>
        <dbReference type="ARBA" id="ARBA00004651"/>
    </source>
</evidence>
<dbReference type="SUPFAM" id="SSF81342">
    <property type="entry name" value="Transmembrane di-heme cytochromes"/>
    <property type="match status" value="1"/>
</dbReference>
<feature type="domain" description="Cytochrome b561 bacterial/Ni-hydrogenase" evidence="7">
    <location>
        <begin position="17"/>
        <end position="194"/>
    </location>
</feature>
<dbReference type="InterPro" id="IPR016174">
    <property type="entry name" value="Di-haem_cyt_TM"/>
</dbReference>
<dbReference type="PANTHER" id="PTHR30485">
    <property type="entry name" value="NI/FE-HYDROGENASE 1 B-TYPE CYTOCHROME SUBUNIT"/>
    <property type="match status" value="1"/>
</dbReference>
<keyword evidence="9" id="KW-1185">Reference proteome</keyword>
<dbReference type="Gene3D" id="1.20.950.20">
    <property type="entry name" value="Transmembrane di-heme cytochromes, Chain C"/>
    <property type="match status" value="1"/>
</dbReference>
<dbReference type="Pfam" id="PF01292">
    <property type="entry name" value="Ni_hydr_CYTB"/>
    <property type="match status" value="1"/>
</dbReference>
<evidence type="ECO:0000259" key="7">
    <source>
        <dbReference type="Pfam" id="PF01292"/>
    </source>
</evidence>
<feature type="transmembrane region" description="Helical" evidence="6">
    <location>
        <begin position="215"/>
        <end position="236"/>
    </location>
</feature>
<keyword evidence="5 6" id="KW-0472">Membrane</keyword>
<dbReference type="RefSeq" id="WP_377834429.1">
    <property type="nucleotide sequence ID" value="NZ_JBHRSK010000014.1"/>
</dbReference>
<feature type="transmembrane region" description="Helical" evidence="6">
    <location>
        <begin position="49"/>
        <end position="68"/>
    </location>
</feature>
<evidence type="ECO:0000313" key="8">
    <source>
        <dbReference type="EMBL" id="MFC2969665.1"/>
    </source>
</evidence>
<gene>
    <name evidence="8" type="ORF">ACFOES_16305</name>
</gene>
<dbReference type="Proteomes" id="UP001595443">
    <property type="component" value="Unassembled WGS sequence"/>
</dbReference>
<comment type="subcellular location">
    <subcellularLocation>
        <location evidence="1">Cell membrane</location>
        <topology evidence="1">Multi-pass membrane protein</topology>
    </subcellularLocation>
</comment>
<evidence type="ECO:0000313" key="9">
    <source>
        <dbReference type="Proteomes" id="UP001595443"/>
    </source>
</evidence>
<feature type="transmembrane region" description="Helical" evidence="6">
    <location>
        <begin position="110"/>
        <end position="130"/>
    </location>
</feature>
<evidence type="ECO:0000256" key="5">
    <source>
        <dbReference type="ARBA" id="ARBA00023136"/>
    </source>
</evidence>
<name>A0ABV7AK84_9RHOB</name>
<keyword evidence="2" id="KW-1003">Cell membrane</keyword>
<feature type="transmembrane region" description="Helical" evidence="6">
    <location>
        <begin position="20"/>
        <end position="43"/>
    </location>
</feature>
<dbReference type="PANTHER" id="PTHR30485:SF2">
    <property type="entry name" value="BLL0597 PROTEIN"/>
    <property type="match status" value="1"/>
</dbReference>
<evidence type="ECO:0000256" key="2">
    <source>
        <dbReference type="ARBA" id="ARBA00022475"/>
    </source>
</evidence>
<protein>
    <submittedName>
        <fullName evidence="8">Cytochrome b/b6 domain-containing protein</fullName>
    </submittedName>
</protein>
<evidence type="ECO:0000256" key="3">
    <source>
        <dbReference type="ARBA" id="ARBA00022692"/>
    </source>
</evidence>
<dbReference type="InterPro" id="IPR051542">
    <property type="entry name" value="Hydrogenase_cytochrome"/>
</dbReference>
<accession>A0ABV7AK84</accession>
<dbReference type="EMBL" id="JBHRSK010000014">
    <property type="protein sequence ID" value="MFC2969665.1"/>
    <property type="molecule type" value="Genomic_DNA"/>
</dbReference>
<dbReference type="Pfam" id="PF09626">
    <property type="entry name" value="DHC"/>
    <property type="match status" value="1"/>
</dbReference>
<evidence type="ECO:0000256" key="4">
    <source>
        <dbReference type="ARBA" id="ARBA00022989"/>
    </source>
</evidence>
<keyword evidence="4 6" id="KW-1133">Transmembrane helix</keyword>
<dbReference type="InterPro" id="IPR011577">
    <property type="entry name" value="Cyt_b561_bac/Ni-Hgenase"/>
</dbReference>